<keyword evidence="2" id="KW-0964">Secreted</keyword>
<dbReference type="Gene3D" id="2.60.40.10">
    <property type="entry name" value="Immunoglobulins"/>
    <property type="match status" value="1"/>
</dbReference>
<dbReference type="SUPFAM" id="SSF117074">
    <property type="entry name" value="Hypothetical protein PA1324"/>
    <property type="match status" value="1"/>
</dbReference>
<organism evidence="7 8">
    <name type="scientific">Romeriopsis navalis LEGE 11480</name>
    <dbReference type="NCBI Taxonomy" id="2777977"/>
    <lineage>
        <taxon>Bacteria</taxon>
        <taxon>Bacillati</taxon>
        <taxon>Cyanobacteriota</taxon>
        <taxon>Cyanophyceae</taxon>
        <taxon>Leptolyngbyales</taxon>
        <taxon>Leptolyngbyaceae</taxon>
        <taxon>Romeriopsis</taxon>
        <taxon>Romeriopsis navalis</taxon>
    </lineage>
</organism>
<evidence type="ECO:0000259" key="5">
    <source>
        <dbReference type="Pfam" id="PF01345"/>
    </source>
</evidence>
<dbReference type="InterPro" id="IPR001434">
    <property type="entry name" value="OmcB-like_DUF11"/>
</dbReference>
<evidence type="ECO:0000313" key="7">
    <source>
        <dbReference type="EMBL" id="MBE9032342.1"/>
    </source>
</evidence>
<dbReference type="AlphaFoldDB" id="A0A928Z5U2"/>
<dbReference type="EMBL" id="JADEXQ010000100">
    <property type="protein sequence ID" value="MBE9032342.1"/>
    <property type="molecule type" value="Genomic_DNA"/>
</dbReference>
<dbReference type="InterPro" id="IPR047589">
    <property type="entry name" value="DUF11_rpt"/>
</dbReference>
<dbReference type="GO" id="GO:0005576">
    <property type="term" value="C:extracellular region"/>
    <property type="evidence" value="ECO:0007669"/>
    <property type="project" value="UniProtKB-SubCell"/>
</dbReference>
<keyword evidence="3 4" id="KW-0732">Signal</keyword>
<accession>A0A928Z5U2</accession>
<evidence type="ECO:0000256" key="3">
    <source>
        <dbReference type="ARBA" id="ARBA00022729"/>
    </source>
</evidence>
<dbReference type="Gene3D" id="2.60.40.740">
    <property type="match status" value="1"/>
</dbReference>
<keyword evidence="8" id="KW-1185">Reference proteome</keyword>
<reference evidence="7" key="1">
    <citation type="submission" date="2020-10" db="EMBL/GenBank/DDBJ databases">
        <authorList>
            <person name="Castelo-Branco R."/>
            <person name="Eusebio N."/>
            <person name="Adriana R."/>
            <person name="Vieira A."/>
            <person name="Brugerolle De Fraissinette N."/>
            <person name="Rezende De Castro R."/>
            <person name="Schneider M.P."/>
            <person name="Vasconcelos V."/>
            <person name="Leao P.N."/>
        </authorList>
    </citation>
    <scope>NUCLEOTIDE SEQUENCE</scope>
    <source>
        <strain evidence="7">LEGE 11480</strain>
    </source>
</reference>
<evidence type="ECO:0000256" key="4">
    <source>
        <dbReference type="SAM" id="SignalP"/>
    </source>
</evidence>
<name>A0A928Z5U2_9CYAN</name>
<dbReference type="RefSeq" id="WP_264327162.1">
    <property type="nucleotide sequence ID" value="NZ_JADEXQ010000100.1"/>
</dbReference>
<evidence type="ECO:0000256" key="1">
    <source>
        <dbReference type="ARBA" id="ARBA00004613"/>
    </source>
</evidence>
<dbReference type="Pfam" id="PF17210">
    <property type="entry name" value="SdrD_B"/>
    <property type="match status" value="1"/>
</dbReference>
<evidence type="ECO:0000256" key="2">
    <source>
        <dbReference type="ARBA" id="ARBA00022525"/>
    </source>
</evidence>
<feature type="chain" id="PRO_5037825542" evidence="4">
    <location>
        <begin position="38"/>
        <end position="503"/>
    </location>
</feature>
<feature type="domain" description="DUF11" evidence="5">
    <location>
        <begin position="247"/>
        <end position="350"/>
    </location>
</feature>
<dbReference type="Pfam" id="PF01345">
    <property type="entry name" value="DUF11"/>
    <property type="match status" value="1"/>
</dbReference>
<dbReference type="InterPro" id="IPR013783">
    <property type="entry name" value="Ig-like_fold"/>
</dbReference>
<feature type="domain" description="SD-repeat containing protein B" evidence="6">
    <location>
        <begin position="397"/>
        <end position="471"/>
    </location>
</feature>
<feature type="signal peptide" evidence="4">
    <location>
        <begin position="1"/>
        <end position="37"/>
    </location>
</feature>
<evidence type="ECO:0000313" key="8">
    <source>
        <dbReference type="Proteomes" id="UP000625316"/>
    </source>
</evidence>
<comment type="caution">
    <text evidence="7">The sequence shown here is derived from an EMBL/GenBank/DDBJ whole genome shotgun (WGS) entry which is preliminary data.</text>
</comment>
<gene>
    <name evidence="7" type="ORF">IQ266_21630</name>
</gene>
<dbReference type="NCBIfam" id="TIGR01451">
    <property type="entry name" value="B_ant_repeat"/>
    <property type="match status" value="1"/>
</dbReference>
<protein>
    <submittedName>
        <fullName evidence="7">DUF11 domain-containing protein</fullName>
    </submittedName>
</protein>
<sequence length="503" mass="53403">MQPTQRHSSRWWRRIAATTLASSLGILSFPLSGVSQTAPNEPPTDLSNTASFGYTAPGGLTIDARTNEIVQPLIDPFGVITGCNGELLPNYNGFNVSVHETDASGLNIGALVPLTQTELPDNPNNAIPRGLAPNGTNANPYFVQNDGRYSFLLDQGRGQLAIGRNYLIIINPPQGSIYAQRRVRITITGQTGNIVSYVATAVDGRPLSSTDGQNAINGDIRIANAEATGLSLAVLNFSIGTCDAQEVKITKSGDRANAEPGDTVIYRLSIRNLSSTTLTNLSVADILPQGFRFVNGSARAEIAGQAVTITTNENGQNITFQTAGASLASGVNNQTQVLNIAYAAQLTPDAIRGTGQNIASVFGQRADNAQRVQDGPATHKMRVRSSLITDCGTIIGRVFHDKNFDGEQQAGEPGIPNAVVILDDGNRITTDKNGLYSVANVLAGQRTAVLDATSVRGYTLAPNKFVRERNSQSRLVNLSPGGLQRMNFAVTPAAKEEQPCNCN</sequence>
<comment type="subcellular location">
    <subcellularLocation>
        <location evidence="1">Secreted</location>
    </subcellularLocation>
</comment>
<evidence type="ECO:0000259" key="6">
    <source>
        <dbReference type="Pfam" id="PF17210"/>
    </source>
</evidence>
<dbReference type="Proteomes" id="UP000625316">
    <property type="component" value="Unassembled WGS sequence"/>
</dbReference>
<proteinExistence type="predicted"/>
<dbReference type="InterPro" id="IPR033764">
    <property type="entry name" value="Sdr_B"/>
</dbReference>